<gene>
    <name evidence="5" type="ORF">COLSTE_01278</name>
</gene>
<dbReference type="GO" id="GO:0016887">
    <property type="term" value="F:ATP hydrolysis activity"/>
    <property type="evidence" value="ECO:0007669"/>
    <property type="project" value="InterPro"/>
</dbReference>
<organism evidence="5 6">
    <name type="scientific">Collinsella stercoris DSM 13279</name>
    <dbReference type="NCBI Taxonomy" id="445975"/>
    <lineage>
        <taxon>Bacteria</taxon>
        <taxon>Bacillati</taxon>
        <taxon>Actinomycetota</taxon>
        <taxon>Coriobacteriia</taxon>
        <taxon>Coriobacteriales</taxon>
        <taxon>Coriobacteriaceae</taxon>
        <taxon>Collinsella</taxon>
    </lineage>
</organism>
<dbReference type="SUPFAM" id="SSF52540">
    <property type="entry name" value="P-loop containing nucleoside triphosphate hydrolases"/>
    <property type="match status" value="1"/>
</dbReference>
<dbReference type="InterPro" id="IPR027417">
    <property type="entry name" value="P-loop_NTPase"/>
</dbReference>
<keyword evidence="1" id="KW-0813">Transport</keyword>
<name>B6GB25_9ACTN</name>
<dbReference type="STRING" id="445975.COLSTE_01278"/>
<accession>B6GB25</accession>
<dbReference type="InterPro" id="IPR003439">
    <property type="entry name" value="ABC_transporter-like_ATP-bd"/>
</dbReference>
<dbReference type="OrthoDB" id="3177347at2"/>
<evidence type="ECO:0000256" key="3">
    <source>
        <dbReference type="ARBA" id="ARBA00022840"/>
    </source>
</evidence>
<dbReference type="HOGENOM" id="CLU_000604_1_2_11"/>
<keyword evidence="6" id="KW-1185">Reference proteome</keyword>
<dbReference type="Proteomes" id="UP000003560">
    <property type="component" value="Unassembled WGS sequence"/>
</dbReference>
<sequence length="225" mass="24480">MIWKKGIPVHVSIDHVTKTIKGETVLNDICLELESGSVYGLRGKNGSGKTMLLRVLCGLVVPSGGRVIVDGEALHEGERSFPASVGVLIENPGIIRSYSGFRYLQSVASVRGIASDEDIVRMMQRLGLDPLSRKPLRSYSLGMRQKIGIIEALMEKPELVLLDEPFNALDDGSVREVVRLIDEMRTEGALAVVSSHDRDELDLISDVIVNMRGGCVTGIERQGAA</sequence>
<evidence type="ECO:0000313" key="5">
    <source>
        <dbReference type="EMBL" id="EEA90519.1"/>
    </source>
</evidence>
<evidence type="ECO:0000256" key="1">
    <source>
        <dbReference type="ARBA" id="ARBA00022448"/>
    </source>
</evidence>
<dbReference type="Pfam" id="PF00005">
    <property type="entry name" value="ABC_tran"/>
    <property type="match status" value="1"/>
</dbReference>
<dbReference type="InterPro" id="IPR003593">
    <property type="entry name" value="AAA+_ATPase"/>
</dbReference>
<protein>
    <submittedName>
        <fullName evidence="5">ABC transporter, ATP-binding protein</fullName>
    </submittedName>
</protein>
<dbReference type="PANTHER" id="PTHR42939:SF1">
    <property type="entry name" value="ABC TRANSPORTER ATP-BINDING PROTEIN ALBC-RELATED"/>
    <property type="match status" value="1"/>
</dbReference>
<dbReference type="Gene3D" id="3.40.50.300">
    <property type="entry name" value="P-loop containing nucleotide triphosphate hydrolases"/>
    <property type="match status" value="1"/>
</dbReference>
<comment type="caution">
    <text evidence="5">The sequence shown here is derived from an EMBL/GenBank/DDBJ whole genome shotgun (WGS) entry which is preliminary data.</text>
</comment>
<feature type="domain" description="ABC transporter" evidence="4">
    <location>
        <begin position="11"/>
        <end position="225"/>
    </location>
</feature>
<dbReference type="PANTHER" id="PTHR42939">
    <property type="entry name" value="ABC TRANSPORTER ATP-BINDING PROTEIN ALBC-RELATED"/>
    <property type="match status" value="1"/>
</dbReference>
<evidence type="ECO:0000313" key="6">
    <source>
        <dbReference type="Proteomes" id="UP000003560"/>
    </source>
</evidence>
<dbReference type="PROSITE" id="PS00211">
    <property type="entry name" value="ABC_TRANSPORTER_1"/>
    <property type="match status" value="1"/>
</dbReference>
<dbReference type="InterPro" id="IPR017871">
    <property type="entry name" value="ABC_transporter-like_CS"/>
</dbReference>
<evidence type="ECO:0000256" key="2">
    <source>
        <dbReference type="ARBA" id="ARBA00022741"/>
    </source>
</evidence>
<dbReference type="SMART" id="SM00382">
    <property type="entry name" value="AAA"/>
    <property type="match status" value="1"/>
</dbReference>
<dbReference type="GO" id="GO:0005524">
    <property type="term" value="F:ATP binding"/>
    <property type="evidence" value="ECO:0007669"/>
    <property type="project" value="UniProtKB-KW"/>
</dbReference>
<evidence type="ECO:0000259" key="4">
    <source>
        <dbReference type="PROSITE" id="PS50893"/>
    </source>
</evidence>
<dbReference type="GeneID" id="98001798"/>
<dbReference type="RefSeq" id="WP_006720928.1">
    <property type="nucleotide sequence ID" value="NZ_DS995475.1"/>
</dbReference>
<dbReference type="AlphaFoldDB" id="B6GB25"/>
<reference evidence="5 6" key="1">
    <citation type="submission" date="2008-10" db="EMBL/GenBank/DDBJ databases">
        <title>Draft genome sequence of Collinsella stercoris (DSM 13279).</title>
        <authorList>
            <person name="Sudarsanam P."/>
            <person name="Ley R."/>
            <person name="Guruge J."/>
            <person name="Turnbaugh P.J."/>
            <person name="Mahowald M."/>
            <person name="Liep D."/>
            <person name="Gordon J."/>
        </authorList>
    </citation>
    <scope>NUCLEOTIDE SEQUENCE [LARGE SCALE GENOMIC DNA]</scope>
    <source>
        <strain evidence="5 6">DSM 13279</strain>
    </source>
</reference>
<dbReference type="InterPro" id="IPR051782">
    <property type="entry name" value="ABC_Transporter_VariousFunc"/>
</dbReference>
<dbReference type="eggNOG" id="COG1131">
    <property type="taxonomic scope" value="Bacteria"/>
</dbReference>
<reference evidence="5 6" key="2">
    <citation type="submission" date="2008-10" db="EMBL/GenBank/DDBJ databases">
        <authorList>
            <person name="Fulton L."/>
            <person name="Clifton S."/>
            <person name="Fulton B."/>
            <person name="Xu J."/>
            <person name="Minx P."/>
            <person name="Pepin K.H."/>
            <person name="Johnson M."/>
            <person name="Thiruvilangam P."/>
            <person name="Bhonagiri V."/>
            <person name="Nash W.E."/>
            <person name="Mardis E.R."/>
            <person name="Wilson R.K."/>
        </authorList>
    </citation>
    <scope>NUCLEOTIDE SEQUENCE [LARGE SCALE GENOMIC DNA]</scope>
    <source>
        <strain evidence="5 6">DSM 13279</strain>
    </source>
</reference>
<keyword evidence="2" id="KW-0547">Nucleotide-binding</keyword>
<dbReference type="CDD" id="cd03230">
    <property type="entry name" value="ABC_DR_subfamily_A"/>
    <property type="match status" value="1"/>
</dbReference>
<dbReference type="EMBL" id="ABXJ01000069">
    <property type="protein sequence ID" value="EEA90519.1"/>
    <property type="molecule type" value="Genomic_DNA"/>
</dbReference>
<proteinExistence type="predicted"/>
<keyword evidence="3 5" id="KW-0067">ATP-binding</keyword>
<dbReference type="PROSITE" id="PS50893">
    <property type="entry name" value="ABC_TRANSPORTER_2"/>
    <property type="match status" value="1"/>
</dbReference>